<evidence type="ECO:0000313" key="1">
    <source>
        <dbReference type="EMBL" id="PWG78070.1"/>
    </source>
</evidence>
<organism evidence="1 2">
    <name type="scientific">Pararcticibacter amylolyticus</name>
    <dbReference type="NCBI Taxonomy" id="2173175"/>
    <lineage>
        <taxon>Bacteria</taxon>
        <taxon>Pseudomonadati</taxon>
        <taxon>Bacteroidota</taxon>
        <taxon>Sphingobacteriia</taxon>
        <taxon>Sphingobacteriales</taxon>
        <taxon>Sphingobacteriaceae</taxon>
        <taxon>Pararcticibacter</taxon>
    </lineage>
</organism>
<dbReference type="OrthoDB" id="657976at2"/>
<reference evidence="1 2" key="1">
    <citation type="submission" date="2018-04" db="EMBL/GenBank/DDBJ databases">
        <title>Pedobacter chongqingensis sp. nov., isolated from a rottenly hemp rope.</title>
        <authorList>
            <person name="Cai Y."/>
        </authorList>
    </citation>
    <scope>NUCLEOTIDE SEQUENCE [LARGE SCALE GENOMIC DNA]</scope>
    <source>
        <strain evidence="1 2">FJ4-8</strain>
    </source>
</reference>
<evidence type="ECO:0000313" key="2">
    <source>
        <dbReference type="Proteomes" id="UP000245647"/>
    </source>
</evidence>
<dbReference type="Proteomes" id="UP000245647">
    <property type="component" value="Unassembled WGS sequence"/>
</dbReference>
<sequence>MQIQSFIDLTGYSTVEDMRQNISIGTSGVERIRIVSNGNVGIGITNPSDKLSVNGNIRAREIKVENTNWPDYVFSSAHVKLSLRELETFISSNKHLPEIPSAKEIEKEGVNLSEMNAKLLKKIEELTLYIIEINKKVEGLQLKNIELEKIVKGE</sequence>
<gene>
    <name evidence="1" type="ORF">DDR33_24165</name>
</gene>
<dbReference type="EMBL" id="QEAS01000036">
    <property type="protein sequence ID" value="PWG78070.1"/>
    <property type="molecule type" value="Genomic_DNA"/>
</dbReference>
<comment type="caution">
    <text evidence="1">The sequence shown here is derived from an EMBL/GenBank/DDBJ whole genome shotgun (WGS) entry which is preliminary data.</text>
</comment>
<dbReference type="AlphaFoldDB" id="A0A2U2P9M5"/>
<accession>A0A2U2P9M5</accession>
<proteinExistence type="predicted"/>
<dbReference type="RefSeq" id="WP_109418375.1">
    <property type="nucleotide sequence ID" value="NZ_QEAS01000036.1"/>
</dbReference>
<name>A0A2U2P9M5_9SPHI</name>
<keyword evidence="2" id="KW-1185">Reference proteome</keyword>
<protein>
    <submittedName>
        <fullName evidence="1">Uncharacterized protein</fullName>
    </submittedName>
</protein>